<protein>
    <submittedName>
        <fullName evidence="3">DNA mismatch repair protein-like protein</fullName>
    </submittedName>
</protein>
<dbReference type="PATRIC" id="fig|447.4.peg.3507"/>
<gene>
    <name evidence="3" type="ORF">Lboz_3284</name>
</gene>
<feature type="region of interest" description="Disordered" evidence="1">
    <location>
        <begin position="25"/>
        <end position="45"/>
    </location>
</feature>
<accession>A0A0W0RDI3</accession>
<name>A0A0W0RDI3_LEGBO</name>
<evidence type="ECO:0000313" key="4">
    <source>
        <dbReference type="Proteomes" id="UP000054695"/>
    </source>
</evidence>
<evidence type="ECO:0000313" key="3">
    <source>
        <dbReference type="EMBL" id="KTC69142.1"/>
    </source>
</evidence>
<dbReference type="RefSeq" id="WP_058460825.1">
    <property type="nucleotide sequence ID" value="NZ_CAAAIY010000017.1"/>
</dbReference>
<reference evidence="3 4" key="1">
    <citation type="submission" date="2015-11" db="EMBL/GenBank/DDBJ databases">
        <title>Genomic analysis of 38 Legionella species identifies large and diverse effector repertoires.</title>
        <authorList>
            <person name="Burstein D."/>
            <person name="Amaro F."/>
            <person name="Zusman T."/>
            <person name="Lifshitz Z."/>
            <person name="Cohen O."/>
            <person name="Gilbert J.A."/>
            <person name="Pupko T."/>
            <person name="Shuman H.A."/>
            <person name="Segal G."/>
        </authorList>
    </citation>
    <scope>NUCLEOTIDE SEQUENCE [LARGE SCALE GENOMIC DNA]</scope>
    <source>
        <strain evidence="3 4">WIGA</strain>
    </source>
</reference>
<proteinExistence type="predicted"/>
<feature type="domain" description="Smr" evidence="2">
    <location>
        <begin position="98"/>
        <end position="178"/>
    </location>
</feature>
<dbReference type="InterPro" id="IPR002625">
    <property type="entry name" value="Smr_dom"/>
</dbReference>
<dbReference type="PANTHER" id="PTHR35562:SF2">
    <property type="entry name" value="DNA ENDONUCLEASE SMRA-RELATED"/>
    <property type="match status" value="1"/>
</dbReference>
<dbReference type="Pfam" id="PF01713">
    <property type="entry name" value="Smr"/>
    <property type="match status" value="1"/>
</dbReference>
<dbReference type="SMART" id="SM00463">
    <property type="entry name" value="SMR"/>
    <property type="match status" value="1"/>
</dbReference>
<dbReference type="PANTHER" id="PTHR35562">
    <property type="entry name" value="DNA ENDONUCLEASE SMRA-RELATED"/>
    <property type="match status" value="1"/>
</dbReference>
<dbReference type="EMBL" id="LNXU01000049">
    <property type="protein sequence ID" value="KTC69142.1"/>
    <property type="molecule type" value="Genomic_DNA"/>
</dbReference>
<dbReference type="InterPro" id="IPR036063">
    <property type="entry name" value="Smr_dom_sf"/>
</dbReference>
<dbReference type="SUPFAM" id="SSF160443">
    <property type="entry name" value="SMR domain-like"/>
    <property type="match status" value="1"/>
</dbReference>
<comment type="caution">
    <text evidence="3">The sequence shown here is derived from an EMBL/GenBank/DDBJ whole genome shotgun (WGS) entry which is preliminary data.</text>
</comment>
<dbReference type="STRING" id="447.Lboz_3284"/>
<dbReference type="Gene3D" id="3.30.1370.110">
    <property type="match status" value="1"/>
</dbReference>
<organism evidence="3 4">
    <name type="scientific">Legionella bozemanae</name>
    <name type="common">Fluoribacter bozemanae</name>
    <dbReference type="NCBI Taxonomy" id="447"/>
    <lineage>
        <taxon>Bacteria</taxon>
        <taxon>Pseudomonadati</taxon>
        <taxon>Pseudomonadota</taxon>
        <taxon>Gammaproteobacteria</taxon>
        <taxon>Legionellales</taxon>
        <taxon>Legionellaceae</taxon>
        <taxon>Legionella</taxon>
    </lineage>
</organism>
<keyword evidence="4" id="KW-1185">Reference proteome</keyword>
<evidence type="ECO:0000256" key="1">
    <source>
        <dbReference type="SAM" id="MobiDB-lite"/>
    </source>
</evidence>
<dbReference type="AlphaFoldDB" id="A0A0W0RDI3"/>
<dbReference type="PROSITE" id="PS50828">
    <property type="entry name" value="SMR"/>
    <property type="match status" value="1"/>
</dbReference>
<evidence type="ECO:0000259" key="2">
    <source>
        <dbReference type="PROSITE" id="PS50828"/>
    </source>
</evidence>
<sequence length="187" mass="21153">MADDFLSDEDKALFRESMRSVKPLNEKTKRVKVEAPKPSIQSKKNKSLEIQEKKEYYLSDMIVDTVFSETILSYAHPSLSNQQFKALKQGKIPWEARLDLHGLKSEKARDILCQFIQTQAESSKKCLLIIHGKGGYLGAPPVIKNLLNRWLPQLDKILAFHSALPKDGGSGAVYVLLKRKKDKSPES</sequence>
<dbReference type="OrthoDB" id="9808881at2"/>
<dbReference type="Proteomes" id="UP000054695">
    <property type="component" value="Unassembled WGS sequence"/>
</dbReference>
<feature type="compositionally biased region" description="Basic and acidic residues" evidence="1">
    <location>
        <begin position="25"/>
        <end position="35"/>
    </location>
</feature>